<feature type="region of interest" description="Disordered" evidence="2">
    <location>
        <begin position="51"/>
        <end position="79"/>
    </location>
</feature>
<keyword evidence="3" id="KW-0732">Signal</keyword>
<reference evidence="4 5" key="1">
    <citation type="submission" date="2021-02" db="EMBL/GenBank/DDBJ databases">
        <title>Variation within the Batrachochytrium salamandrivorans European outbreak.</title>
        <authorList>
            <person name="Kelly M."/>
            <person name="Pasmans F."/>
            <person name="Shea T.P."/>
            <person name="Munoz J.F."/>
            <person name="Carranza S."/>
            <person name="Cuomo C.A."/>
            <person name="Martel A."/>
        </authorList>
    </citation>
    <scope>NUCLEOTIDE SEQUENCE [LARGE SCALE GENOMIC DNA]</scope>
    <source>
        <strain evidence="4 5">AMFP18/2</strain>
    </source>
</reference>
<evidence type="ECO:0000256" key="1">
    <source>
        <dbReference type="SAM" id="Coils"/>
    </source>
</evidence>
<evidence type="ECO:0000313" key="5">
    <source>
        <dbReference type="Proteomes" id="UP001648503"/>
    </source>
</evidence>
<dbReference type="EMBL" id="JAFCIX010000352">
    <property type="protein sequence ID" value="KAH6593562.1"/>
    <property type="molecule type" value="Genomic_DNA"/>
</dbReference>
<sequence length="340" mass="38415">MKLISFAIVSFLAITVSAQPPSPQSLQPSTEGGIPESYEDAVQYLQSFRNPDIHDTPSLQSATTHDTPSLQSATTQDTPSLQIAATQDKQESQEDAIQIATTTPKDIVQDELNRLEKEYEKAKANLDSTTKKIDDARKKERDLRSSMQKQVAASKRGGNNQDEEAELRKNYFEFTVKWKDAVYVLDKLQSEFKKVDIERDDAKERVQTLKENHKRLKEHNDKGGVQLGLSYNSYYNKEIMKEQSRDVCQNAKTLVTVGGSITKSLEEVASGIGLLIESKEPKLDYIYSLLFTESKGLTSQIYFASRDCEYTKKLQKDYKAKKGVKSSFKRIYQPSSKGPK</sequence>
<feature type="chain" id="PRO_5046496774" evidence="3">
    <location>
        <begin position="19"/>
        <end position="340"/>
    </location>
</feature>
<keyword evidence="1" id="KW-0175">Coiled coil</keyword>
<protein>
    <submittedName>
        <fullName evidence="4">Uncharacterized protein</fullName>
    </submittedName>
</protein>
<feature type="compositionally biased region" description="Polar residues" evidence="2">
    <location>
        <begin position="57"/>
        <end position="79"/>
    </location>
</feature>
<keyword evidence="5" id="KW-1185">Reference proteome</keyword>
<evidence type="ECO:0000256" key="2">
    <source>
        <dbReference type="SAM" id="MobiDB-lite"/>
    </source>
</evidence>
<gene>
    <name evidence="4" type="ORF">BASA50_007276</name>
</gene>
<evidence type="ECO:0000256" key="3">
    <source>
        <dbReference type="SAM" id="SignalP"/>
    </source>
</evidence>
<dbReference type="Proteomes" id="UP001648503">
    <property type="component" value="Unassembled WGS sequence"/>
</dbReference>
<comment type="caution">
    <text evidence="4">The sequence shown here is derived from an EMBL/GenBank/DDBJ whole genome shotgun (WGS) entry which is preliminary data.</text>
</comment>
<accession>A0ABQ8F7H4</accession>
<organism evidence="4 5">
    <name type="scientific">Batrachochytrium salamandrivorans</name>
    <dbReference type="NCBI Taxonomy" id="1357716"/>
    <lineage>
        <taxon>Eukaryota</taxon>
        <taxon>Fungi</taxon>
        <taxon>Fungi incertae sedis</taxon>
        <taxon>Chytridiomycota</taxon>
        <taxon>Chytridiomycota incertae sedis</taxon>
        <taxon>Chytridiomycetes</taxon>
        <taxon>Rhizophydiales</taxon>
        <taxon>Rhizophydiales incertae sedis</taxon>
        <taxon>Batrachochytrium</taxon>
    </lineage>
</organism>
<feature type="region of interest" description="Disordered" evidence="2">
    <location>
        <begin position="130"/>
        <end position="163"/>
    </location>
</feature>
<proteinExistence type="predicted"/>
<feature type="coiled-coil region" evidence="1">
    <location>
        <begin position="185"/>
        <end position="219"/>
    </location>
</feature>
<evidence type="ECO:0000313" key="4">
    <source>
        <dbReference type="EMBL" id="KAH6593562.1"/>
    </source>
</evidence>
<name>A0ABQ8F7H4_9FUNG</name>
<feature type="signal peptide" evidence="3">
    <location>
        <begin position="1"/>
        <end position="18"/>
    </location>
</feature>
<feature type="compositionally biased region" description="Basic and acidic residues" evidence="2">
    <location>
        <begin position="130"/>
        <end position="144"/>
    </location>
</feature>